<gene>
    <name evidence="1" type="ORF">XAT740_LOCUS26254</name>
</gene>
<dbReference type="AlphaFoldDB" id="A0A815A0Z2"/>
<evidence type="ECO:0000313" key="2">
    <source>
        <dbReference type="Proteomes" id="UP000663828"/>
    </source>
</evidence>
<evidence type="ECO:0000313" key="1">
    <source>
        <dbReference type="EMBL" id="CAF1250962.1"/>
    </source>
</evidence>
<dbReference type="EMBL" id="CAJNOR010002125">
    <property type="protein sequence ID" value="CAF1250962.1"/>
    <property type="molecule type" value="Genomic_DNA"/>
</dbReference>
<comment type="caution">
    <text evidence="1">The sequence shown here is derived from an EMBL/GenBank/DDBJ whole genome shotgun (WGS) entry which is preliminary data.</text>
</comment>
<dbReference type="Proteomes" id="UP000663828">
    <property type="component" value="Unassembled WGS sequence"/>
</dbReference>
<accession>A0A815A0Z2</accession>
<evidence type="ECO:0008006" key="3">
    <source>
        <dbReference type="Google" id="ProtNLM"/>
    </source>
</evidence>
<reference evidence="1" key="1">
    <citation type="submission" date="2021-02" db="EMBL/GenBank/DDBJ databases">
        <authorList>
            <person name="Nowell W R."/>
        </authorList>
    </citation>
    <scope>NUCLEOTIDE SEQUENCE</scope>
</reference>
<organism evidence="1 2">
    <name type="scientific">Adineta ricciae</name>
    <name type="common">Rotifer</name>
    <dbReference type="NCBI Taxonomy" id="249248"/>
    <lineage>
        <taxon>Eukaryota</taxon>
        <taxon>Metazoa</taxon>
        <taxon>Spiralia</taxon>
        <taxon>Gnathifera</taxon>
        <taxon>Rotifera</taxon>
        <taxon>Eurotatoria</taxon>
        <taxon>Bdelloidea</taxon>
        <taxon>Adinetida</taxon>
        <taxon>Adinetidae</taxon>
        <taxon>Adineta</taxon>
    </lineage>
</organism>
<proteinExistence type="predicted"/>
<keyword evidence="2" id="KW-1185">Reference proteome</keyword>
<sequence length="542" mass="63444">MLFFFMIDNVKLLDLPDELILAIVEKGKSQISFLCSMIDIGNRRLEQLTFNKCHSIDFVIDYLEGKNSSLFVNRFYSHIILRIYDQIQSLTIHVHHIKSLHKFLQNNYNGVLPNLTHLKVRLCAKCPKTGAQYTIGNHLMSDLEWRKRPLYTIVLQWFLFPSSLVSEQINELCYSTMMRSIQSFQLDDNCCLSMCFRKGERRFREVPRLTDIRMSLLDLEQCIHLLLELGSQLRSFTVTIGSCFSYEPILTSDLQLISCPNLKQMKVTIYKNLIGYQACFSLLRCLSNIEDLTLLLAIGDDGIKPNYFIDECVLEKDLLSYMYCLHQFKFHIRSILKNVSHEIINETHQSFLRQQPFICSYDSFKNNYGQCQIYSLPFIGTRLDFVSNRFPLFNGSFSNVTTLLLFDDVLPFENIFFQRLAQALPRLRTLEIRNELEQEQKAKETTLNINLIGFHHLTTLILYDIHMDYAEQFLCQIHLSSLVELAIDKHILLTIVQQNHPQARDNCLRIGKLRTSEPSYEIIRTIQQSFPLADYVKHKNEY</sequence>
<protein>
    <recommendedName>
        <fullName evidence="3">F-box domain-containing protein</fullName>
    </recommendedName>
</protein>
<name>A0A815A0Z2_ADIRI</name>